<comment type="subcellular location">
    <subcellularLocation>
        <location evidence="1">Cell membrane</location>
        <topology evidence="1">Multi-pass membrane protein</topology>
    </subcellularLocation>
</comment>
<protein>
    <submittedName>
        <fullName evidence="8">DHA2 family methylenomycin A resistance protein-like MFS transporter</fullName>
    </submittedName>
    <submittedName>
        <fullName evidence="9">MFS transporter, DHA2 family, methylenomycin A resistance protein</fullName>
    </submittedName>
</protein>
<dbReference type="RefSeq" id="WP_202818402.1">
    <property type="nucleotide sequence ID" value="NZ_FOOI01000025.1"/>
</dbReference>
<dbReference type="Pfam" id="PF07690">
    <property type="entry name" value="MFS_1"/>
    <property type="match status" value="1"/>
</dbReference>
<feature type="transmembrane region" description="Helical" evidence="6">
    <location>
        <begin position="362"/>
        <end position="379"/>
    </location>
</feature>
<reference evidence="9 10" key="1">
    <citation type="submission" date="2016-10" db="EMBL/GenBank/DDBJ databases">
        <authorList>
            <person name="de Groot N.N."/>
        </authorList>
    </citation>
    <scope>NUCLEOTIDE SEQUENCE [LARGE SCALE GENOMIC DNA]</scope>
    <source>
        <strain evidence="9 10">CPCC 202808</strain>
    </source>
</reference>
<dbReference type="InterPro" id="IPR036259">
    <property type="entry name" value="MFS_trans_sf"/>
</dbReference>
<dbReference type="Proteomes" id="UP000199052">
    <property type="component" value="Unassembled WGS sequence"/>
</dbReference>
<feature type="transmembrane region" description="Helical" evidence="6">
    <location>
        <begin position="296"/>
        <end position="319"/>
    </location>
</feature>
<feature type="transmembrane region" description="Helical" evidence="6">
    <location>
        <begin position="132"/>
        <end position="150"/>
    </location>
</feature>
<keyword evidence="2 6" id="KW-0812">Transmembrane</keyword>
<feature type="transmembrane region" description="Helical" evidence="6">
    <location>
        <begin position="233"/>
        <end position="250"/>
    </location>
</feature>
<evidence type="ECO:0000256" key="1">
    <source>
        <dbReference type="ARBA" id="ARBA00004651"/>
    </source>
</evidence>
<dbReference type="GO" id="GO:0022857">
    <property type="term" value="F:transmembrane transporter activity"/>
    <property type="evidence" value="ECO:0007669"/>
    <property type="project" value="InterPro"/>
</dbReference>
<reference evidence="8 11" key="2">
    <citation type="submission" date="2020-07" db="EMBL/GenBank/DDBJ databases">
        <title>Sequencing the genomes of 1000 actinobacteria strains.</title>
        <authorList>
            <person name="Klenk H.-P."/>
        </authorList>
    </citation>
    <scope>NUCLEOTIDE SEQUENCE [LARGE SCALE GENOMIC DNA]</scope>
    <source>
        <strain evidence="8 11">DSM 45117</strain>
    </source>
</reference>
<evidence type="ECO:0000313" key="10">
    <source>
        <dbReference type="Proteomes" id="UP000199052"/>
    </source>
</evidence>
<dbReference type="Gene3D" id="1.20.1250.20">
    <property type="entry name" value="MFS general substrate transporter like domains"/>
    <property type="match status" value="1"/>
</dbReference>
<dbReference type="InterPro" id="IPR011701">
    <property type="entry name" value="MFS"/>
</dbReference>
<evidence type="ECO:0000256" key="3">
    <source>
        <dbReference type="ARBA" id="ARBA00022989"/>
    </source>
</evidence>
<keyword evidence="4 6" id="KW-0472">Membrane</keyword>
<evidence type="ECO:0000256" key="4">
    <source>
        <dbReference type="ARBA" id="ARBA00023136"/>
    </source>
</evidence>
<sequence>MAKSTRDRTPDRPSGTGRSTATRVDSRRSSSARPGLVLATMCVGMFLVLLDVTVVNVALPTLGAQLHSDVAGMQWVVDSYAVALAALLLTAGTLGDLRGHSRMVLVGLALFGAASAAAGLAPSLGFLVGARAVQGVGAAVLLPCTMAVISDTFPDQRARARALGIWAGVSSLALPAGPVLGGLLVTAAGWRAVFLVNVPVVVAAMVACARLVPPVRHDRSGGTDDHRIDRTGALTWTVALAAVVFAVIEWGRGAGAPVVGGAVGIAACALVAFGYAERRAARPLLPPSLLRTRAFVGANVVAAAMNFVGIGTIFVTTLYLQGIRQHSPLRAGLELLPLFVPLAALSPLTGRLTARYGPRPPMVAGLCVGAVGLVALLLPDAHSSYAVLLPALLGLGVGMGLLTAAVVTAAMNAVPRDRAGLAGGVNNTARQAAGALGVAVFGAVAGSPAHVRAFLGGLHVLGPVAACVWLAAAALTVATVPAQPHT</sequence>
<dbReference type="GO" id="GO:0005886">
    <property type="term" value="C:plasma membrane"/>
    <property type="evidence" value="ECO:0007669"/>
    <property type="project" value="UniProtKB-SubCell"/>
</dbReference>
<keyword evidence="11" id="KW-1185">Reference proteome</keyword>
<feature type="transmembrane region" description="Helical" evidence="6">
    <location>
        <begin position="331"/>
        <end position="350"/>
    </location>
</feature>
<name>A0A1I3BN77_9ACTN</name>
<dbReference type="SUPFAM" id="SSF103473">
    <property type="entry name" value="MFS general substrate transporter"/>
    <property type="match status" value="1"/>
</dbReference>
<dbReference type="PANTHER" id="PTHR42718">
    <property type="entry name" value="MAJOR FACILITATOR SUPERFAMILY MULTIDRUG TRANSPORTER MFSC"/>
    <property type="match status" value="1"/>
</dbReference>
<evidence type="ECO:0000259" key="7">
    <source>
        <dbReference type="PROSITE" id="PS50850"/>
    </source>
</evidence>
<accession>A0A1I3BN77</accession>
<evidence type="ECO:0000256" key="2">
    <source>
        <dbReference type="ARBA" id="ARBA00022692"/>
    </source>
</evidence>
<dbReference type="Gene3D" id="1.20.1720.10">
    <property type="entry name" value="Multidrug resistance protein D"/>
    <property type="match status" value="1"/>
</dbReference>
<gene>
    <name evidence="8" type="ORF">FHR37_001716</name>
    <name evidence="9" type="ORF">SAMN05421678_12523</name>
</gene>
<evidence type="ECO:0000313" key="9">
    <source>
        <dbReference type="EMBL" id="SFH63369.1"/>
    </source>
</evidence>
<feature type="transmembrane region" description="Helical" evidence="6">
    <location>
        <begin position="256"/>
        <end position="276"/>
    </location>
</feature>
<evidence type="ECO:0000313" key="11">
    <source>
        <dbReference type="Proteomes" id="UP000533017"/>
    </source>
</evidence>
<feature type="transmembrane region" description="Helical" evidence="6">
    <location>
        <begin position="192"/>
        <end position="212"/>
    </location>
</feature>
<feature type="domain" description="Major facilitator superfamily (MFS) profile" evidence="7">
    <location>
        <begin position="37"/>
        <end position="474"/>
    </location>
</feature>
<feature type="transmembrane region" description="Helical" evidence="6">
    <location>
        <begin position="104"/>
        <end position="126"/>
    </location>
</feature>
<dbReference type="EMBL" id="JACBZA010000001">
    <property type="protein sequence ID" value="NYH82865.1"/>
    <property type="molecule type" value="Genomic_DNA"/>
</dbReference>
<proteinExistence type="predicted"/>
<dbReference type="Proteomes" id="UP000533017">
    <property type="component" value="Unassembled WGS sequence"/>
</dbReference>
<feature type="transmembrane region" description="Helical" evidence="6">
    <location>
        <begin position="79"/>
        <end position="97"/>
    </location>
</feature>
<organism evidence="9 10">
    <name type="scientific">Actinopolymorpha cephalotaxi</name>
    <dbReference type="NCBI Taxonomy" id="504797"/>
    <lineage>
        <taxon>Bacteria</taxon>
        <taxon>Bacillati</taxon>
        <taxon>Actinomycetota</taxon>
        <taxon>Actinomycetes</taxon>
        <taxon>Propionibacteriales</taxon>
        <taxon>Actinopolymorphaceae</taxon>
        <taxon>Actinopolymorpha</taxon>
    </lineage>
</organism>
<feature type="transmembrane region" description="Helical" evidence="6">
    <location>
        <begin position="385"/>
        <end position="411"/>
    </location>
</feature>
<feature type="compositionally biased region" description="Basic and acidic residues" evidence="5">
    <location>
        <begin position="1"/>
        <end position="11"/>
    </location>
</feature>
<keyword evidence="3 6" id="KW-1133">Transmembrane helix</keyword>
<evidence type="ECO:0000313" key="8">
    <source>
        <dbReference type="EMBL" id="NYH82865.1"/>
    </source>
</evidence>
<dbReference type="InterPro" id="IPR020846">
    <property type="entry name" value="MFS_dom"/>
</dbReference>
<dbReference type="EMBL" id="FOOI01000025">
    <property type="protein sequence ID" value="SFH63369.1"/>
    <property type="molecule type" value="Genomic_DNA"/>
</dbReference>
<feature type="transmembrane region" description="Helical" evidence="6">
    <location>
        <begin position="432"/>
        <end position="451"/>
    </location>
</feature>
<feature type="transmembrane region" description="Helical" evidence="6">
    <location>
        <begin position="162"/>
        <end position="186"/>
    </location>
</feature>
<feature type="transmembrane region" description="Helical" evidence="6">
    <location>
        <begin position="457"/>
        <end position="480"/>
    </location>
</feature>
<dbReference type="CDD" id="cd17321">
    <property type="entry name" value="MFS_MMR_MDR_like"/>
    <property type="match status" value="1"/>
</dbReference>
<evidence type="ECO:0000256" key="5">
    <source>
        <dbReference type="SAM" id="MobiDB-lite"/>
    </source>
</evidence>
<evidence type="ECO:0000256" key="6">
    <source>
        <dbReference type="SAM" id="Phobius"/>
    </source>
</evidence>
<feature type="region of interest" description="Disordered" evidence="5">
    <location>
        <begin position="1"/>
        <end position="28"/>
    </location>
</feature>
<dbReference type="AlphaFoldDB" id="A0A1I3BN77"/>
<feature type="transmembrane region" description="Helical" evidence="6">
    <location>
        <begin position="36"/>
        <end position="59"/>
    </location>
</feature>
<dbReference type="PANTHER" id="PTHR42718:SF42">
    <property type="entry name" value="EXPORT PROTEIN"/>
    <property type="match status" value="1"/>
</dbReference>
<dbReference type="PROSITE" id="PS50850">
    <property type="entry name" value="MFS"/>
    <property type="match status" value="1"/>
</dbReference>